<comment type="caution">
    <text evidence="1">The sequence shown here is derived from an EMBL/GenBank/DDBJ whole genome shotgun (WGS) entry which is preliminary data.</text>
</comment>
<gene>
    <name evidence="1" type="ORF">Bpfe_019374</name>
</gene>
<dbReference type="Proteomes" id="UP001233172">
    <property type="component" value="Unassembled WGS sequence"/>
</dbReference>
<keyword evidence="2" id="KW-1185">Reference proteome</keyword>
<accession>A0AAD8BBC4</accession>
<name>A0AAD8BBC4_BIOPF</name>
<reference evidence="1" key="1">
    <citation type="journal article" date="2023" name="PLoS Negl. Trop. Dis.">
        <title>A genome sequence for Biomphalaria pfeifferi, the major vector snail for the human-infecting parasite Schistosoma mansoni.</title>
        <authorList>
            <person name="Bu L."/>
            <person name="Lu L."/>
            <person name="Laidemitt M.R."/>
            <person name="Zhang S.M."/>
            <person name="Mutuku M."/>
            <person name="Mkoji G."/>
            <person name="Steinauer M."/>
            <person name="Loker E.S."/>
        </authorList>
    </citation>
    <scope>NUCLEOTIDE SEQUENCE</scope>
    <source>
        <strain evidence="1">KasaAsao</strain>
    </source>
</reference>
<proteinExistence type="predicted"/>
<dbReference type="EMBL" id="JASAOG010000106">
    <property type="protein sequence ID" value="KAK0051256.1"/>
    <property type="molecule type" value="Genomic_DNA"/>
</dbReference>
<evidence type="ECO:0000313" key="1">
    <source>
        <dbReference type="EMBL" id="KAK0051256.1"/>
    </source>
</evidence>
<organism evidence="1 2">
    <name type="scientific">Biomphalaria pfeifferi</name>
    <name type="common">Bloodfluke planorb</name>
    <name type="synonym">Freshwater snail</name>
    <dbReference type="NCBI Taxonomy" id="112525"/>
    <lineage>
        <taxon>Eukaryota</taxon>
        <taxon>Metazoa</taxon>
        <taxon>Spiralia</taxon>
        <taxon>Lophotrochozoa</taxon>
        <taxon>Mollusca</taxon>
        <taxon>Gastropoda</taxon>
        <taxon>Heterobranchia</taxon>
        <taxon>Euthyneura</taxon>
        <taxon>Panpulmonata</taxon>
        <taxon>Hygrophila</taxon>
        <taxon>Lymnaeoidea</taxon>
        <taxon>Planorbidae</taxon>
        <taxon>Biomphalaria</taxon>
    </lineage>
</organism>
<reference evidence="1" key="2">
    <citation type="submission" date="2023-04" db="EMBL/GenBank/DDBJ databases">
        <authorList>
            <person name="Bu L."/>
            <person name="Lu L."/>
            <person name="Laidemitt M.R."/>
            <person name="Zhang S.M."/>
            <person name="Mutuku M."/>
            <person name="Mkoji G."/>
            <person name="Steinauer M."/>
            <person name="Loker E.S."/>
        </authorList>
    </citation>
    <scope>NUCLEOTIDE SEQUENCE</scope>
    <source>
        <strain evidence="1">KasaAsao</strain>
        <tissue evidence="1">Whole Snail</tissue>
    </source>
</reference>
<protein>
    <submittedName>
        <fullName evidence="1">Uncharacterized protein</fullName>
    </submittedName>
</protein>
<evidence type="ECO:0000313" key="2">
    <source>
        <dbReference type="Proteomes" id="UP001233172"/>
    </source>
</evidence>
<dbReference type="AlphaFoldDB" id="A0AAD8BBC4"/>
<sequence>MISFISTYFAENYLCKIFTTRQLFPCAGEKIPPVQHYFTESERNNQGLGYMNLWMFGTSPGVWPSTARFKI</sequence>